<accession>A0ABY9XZN0</accession>
<dbReference type="SUPFAM" id="SSF51011">
    <property type="entry name" value="Glycosyl hydrolase domain"/>
    <property type="match status" value="1"/>
</dbReference>
<dbReference type="Proteomes" id="UP001303407">
    <property type="component" value="Chromosome"/>
</dbReference>
<dbReference type="CDD" id="cd11349">
    <property type="entry name" value="AmyAc_3"/>
    <property type="match status" value="1"/>
</dbReference>
<dbReference type="InterPro" id="IPR006048">
    <property type="entry name" value="A-amylase/branching_C"/>
</dbReference>
<dbReference type="PANTHER" id="PTHR10357:SF205">
    <property type="entry name" value="O-GLYCOSYL HYDROLASE FAMILY 13"/>
    <property type="match status" value="1"/>
</dbReference>
<dbReference type="Pfam" id="PF00128">
    <property type="entry name" value="Alpha-amylase"/>
    <property type="match status" value="2"/>
</dbReference>
<keyword evidence="3" id="KW-1185">Reference proteome</keyword>
<name>A0ABY9XZN0_9FLAO</name>
<dbReference type="Pfam" id="PF02806">
    <property type="entry name" value="Alpha-amylase_C"/>
    <property type="match status" value="1"/>
</dbReference>
<dbReference type="Gene3D" id="3.20.20.80">
    <property type="entry name" value="Glycosidases"/>
    <property type="match status" value="2"/>
</dbReference>
<dbReference type="InterPro" id="IPR017853">
    <property type="entry name" value="GH"/>
</dbReference>
<evidence type="ECO:0000313" key="3">
    <source>
        <dbReference type="Proteomes" id="UP001303407"/>
    </source>
</evidence>
<dbReference type="PANTHER" id="PTHR10357">
    <property type="entry name" value="ALPHA-AMYLASE FAMILY MEMBER"/>
    <property type="match status" value="1"/>
</dbReference>
<keyword evidence="2" id="KW-0378">Hydrolase</keyword>
<dbReference type="RefSeq" id="WP_415861421.1">
    <property type="nucleotide sequence ID" value="NZ_CP134536.1"/>
</dbReference>
<sequence>MKFKIIIAVIITFAFCINCKEKQELNTHSKNSTIVKNRKKVVYQVFTRLFGNTNTTNKPWGTIKENGVGKFNDFTNKALQEIKNLGVTHIWYTGVPHHDVITDYTKYGILNDDPDVVKGRAGSPYAVKDYYNVNPDLAVNVENRLEEFEALIARSHKAGLKVLIDIVPNHVARNYKSISKPKGIKDFGENDDVSVVYNVNNNFYYNLKESFQLPEWEQNYRVLGGEKHPLVDGEFNENPAKWTGNGSRASKPNMSDWYETVKVNYGVTPEGEKDFDGLPEEFANKNYKNHFEFWQDKTVPNSWIKFRDIALYWLDKGVDGFRYDMAEMVPVEFWSFMNSAIKIKKPDAFLLGEVYNPSLYRDYIKKGKIDYLYDKVQLYDTIKHVMQGYGKTDNIPSIFNSLEDIEHHMLHFLENHDEQRIASPDFAGNPEKGKPAMVVSATSTTAPTMIYFGQELGEDGSENAGFGKPTRTSIFDYIGVPAHQRWMNNKQFDGGQSTDKEKALRDFYKRLLNFTISSSALVGAYQDIHLYNREHTKNYNDKVLSFVRWSDEEKLIIISNFDSEKGFRFNLKIPKEIIKTWGLSNENYVVNDQLYNQFSSNLKIENGGGCIEMSLKPLESFILKVK</sequence>
<feature type="domain" description="Glycosyl hydrolase family 13 catalytic" evidence="1">
    <location>
        <begin position="44"/>
        <end position="515"/>
    </location>
</feature>
<reference evidence="2 3" key="1">
    <citation type="submission" date="2023-09" db="EMBL/GenBank/DDBJ databases">
        <title>Thalassobella suaedae gen. nov., sp. nov., a marine bacterium of the family Flavobacteriaceae isolated from a halophyte Suaeda japonica.</title>
        <authorList>
            <person name="Lee S.Y."/>
            <person name="Hwang C.Y."/>
        </authorList>
    </citation>
    <scope>NUCLEOTIDE SEQUENCE [LARGE SCALE GENOMIC DNA]</scope>
    <source>
        <strain evidence="2 3">HL-DH10</strain>
    </source>
</reference>
<evidence type="ECO:0000313" key="2">
    <source>
        <dbReference type="EMBL" id="WNH11442.1"/>
    </source>
</evidence>
<dbReference type="InterPro" id="IPR006047">
    <property type="entry name" value="GH13_cat_dom"/>
</dbReference>
<dbReference type="EMBL" id="CP134536">
    <property type="protein sequence ID" value="WNH11442.1"/>
    <property type="molecule type" value="Genomic_DNA"/>
</dbReference>
<proteinExistence type="predicted"/>
<protein>
    <submittedName>
        <fullName evidence="2">Alpha-amylase family glycosyl hydrolase</fullName>
    </submittedName>
</protein>
<gene>
    <name evidence="2" type="ORF">RHP49_11060</name>
</gene>
<dbReference type="SUPFAM" id="SSF51445">
    <property type="entry name" value="(Trans)glycosidases"/>
    <property type="match status" value="1"/>
</dbReference>
<dbReference type="SMART" id="SM00642">
    <property type="entry name" value="Aamy"/>
    <property type="match status" value="1"/>
</dbReference>
<organism evidence="2 3">
    <name type="scientific">Thalassobellus suaedae</name>
    <dbReference type="NCBI Taxonomy" id="3074124"/>
    <lineage>
        <taxon>Bacteria</taxon>
        <taxon>Pseudomonadati</taxon>
        <taxon>Bacteroidota</taxon>
        <taxon>Flavobacteriia</taxon>
        <taxon>Flavobacteriales</taxon>
        <taxon>Flavobacteriaceae</taxon>
        <taxon>Thalassobellus</taxon>
    </lineage>
</organism>
<evidence type="ECO:0000259" key="1">
    <source>
        <dbReference type="SMART" id="SM00642"/>
    </source>
</evidence>
<dbReference type="GO" id="GO:0016787">
    <property type="term" value="F:hydrolase activity"/>
    <property type="evidence" value="ECO:0007669"/>
    <property type="project" value="UniProtKB-KW"/>
</dbReference>